<feature type="region of interest" description="Disordered" evidence="1">
    <location>
        <begin position="71"/>
        <end position="102"/>
    </location>
</feature>
<proteinExistence type="predicted"/>
<evidence type="ECO:0000313" key="3">
    <source>
        <dbReference type="Proteomes" id="UP000275078"/>
    </source>
</evidence>
<keyword evidence="3" id="KW-1185">Reference proteome</keyword>
<feature type="compositionally biased region" description="Low complexity" evidence="1">
    <location>
        <begin position="78"/>
        <end position="99"/>
    </location>
</feature>
<evidence type="ECO:0000256" key="1">
    <source>
        <dbReference type="SAM" id="MobiDB-lite"/>
    </source>
</evidence>
<dbReference type="Proteomes" id="UP000275078">
    <property type="component" value="Unassembled WGS sequence"/>
</dbReference>
<sequence>MCIIRRNQSPAPAARYAAPAMASTSYVPRYAPGGSAAVYSATAPLPTTGHSRRPSEISISHGSVHTQYPEEYSPIHVSPPSRQSSYVSSRGTGYYSGGSAQNTPQLVYSSASSIRSSSGSVKSEYGSDSPRGSWYGDMRPATRESRRSWCEEGQDATEYREWKGEVQRPLGLHLSTDAYPSKERRGAISPTVAPYGYPGY</sequence>
<organism evidence="2 3">
    <name type="scientific">Ascobolus immersus RN42</name>
    <dbReference type="NCBI Taxonomy" id="1160509"/>
    <lineage>
        <taxon>Eukaryota</taxon>
        <taxon>Fungi</taxon>
        <taxon>Dikarya</taxon>
        <taxon>Ascomycota</taxon>
        <taxon>Pezizomycotina</taxon>
        <taxon>Pezizomycetes</taxon>
        <taxon>Pezizales</taxon>
        <taxon>Ascobolaceae</taxon>
        <taxon>Ascobolus</taxon>
    </lineage>
</organism>
<name>A0A3N4IN67_ASCIM</name>
<accession>A0A3N4IN67</accession>
<dbReference type="EMBL" id="ML119653">
    <property type="protein sequence ID" value="RPA85570.1"/>
    <property type="molecule type" value="Genomic_DNA"/>
</dbReference>
<evidence type="ECO:0000313" key="2">
    <source>
        <dbReference type="EMBL" id="RPA85570.1"/>
    </source>
</evidence>
<feature type="compositionally biased region" description="Low complexity" evidence="1">
    <location>
        <begin position="116"/>
        <end position="129"/>
    </location>
</feature>
<feature type="region of interest" description="Disordered" evidence="1">
    <location>
        <begin position="174"/>
        <end position="200"/>
    </location>
</feature>
<feature type="region of interest" description="Disordered" evidence="1">
    <location>
        <begin position="116"/>
        <end position="143"/>
    </location>
</feature>
<dbReference type="AlphaFoldDB" id="A0A3N4IN67"/>
<gene>
    <name evidence="2" type="ORF">BJ508DRAFT_358909</name>
</gene>
<reference evidence="2 3" key="1">
    <citation type="journal article" date="2018" name="Nat. Ecol. Evol.">
        <title>Pezizomycetes genomes reveal the molecular basis of ectomycorrhizal truffle lifestyle.</title>
        <authorList>
            <person name="Murat C."/>
            <person name="Payen T."/>
            <person name="Noel B."/>
            <person name="Kuo A."/>
            <person name="Morin E."/>
            <person name="Chen J."/>
            <person name="Kohler A."/>
            <person name="Krizsan K."/>
            <person name="Balestrini R."/>
            <person name="Da Silva C."/>
            <person name="Montanini B."/>
            <person name="Hainaut M."/>
            <person name="Levati E."/>
            <person name="Barry K.W."/>
            <person name="Belfiori B."/>
            <person name="Cichocki N."/>
            <person name="Clum A."/>
            <person name="Dockter R.B."/>
            <person name="Fauchery L."/>
            <person name="Guy J."/>
            <person name="Iotti M."/>
            <person name="Le Tacon F."/>
            <person name="Lindquist E.A."/>
            <person name="Lipzen A."/>
            <person name="Malagnac F."/>
            <person name="Mello A."/>
            <person name="Molinier V."/>
            <person name="Miyauchi S."/>
            <person name="Poulain J."/>
            <person name="Riccioni C."/>
            <person name="Rubini A."/>
            <person name="Sitrit Y."/>
            <person name="Splivallo R."/>
            <person name="Traeger S."/>
            <person name="Wang M."/>
            <person name="Zifcakova L."/>
            <person name="Wipf D."/>
            <person name="Zambonelli A."/>
            <person name="Paolocci F."/>
            <person name="Nowrousian M."/>
            <person name="Ottonello S."/>
            <person name="Baldrian P."/>
            <person name="Spatafora J.W."/>
            <person name="Henrissat B."/>
            <person name="Nagy L.G."/>
            <person name="Aury J.M."/>
            <person name="Wincker P."/>
            <person name="Grigoriev I.V."/>
            <person name="Bonfante P."/>
            <person name="Martin F.M."/>
        </authorList>
    </citation>
    <scope>NUCLEOTIDE SEQUENCE [LARGE SCALE GENOMIC DNA]</scope>
    <source>
        <strain evidence="2 3">RN42</strain>
    </source>
</reference>
<protein>
    <submittedName>
        <fullName evidence="2">Uncharacterized protein</fullName>
    </submittedName>
</protein>